<sequence>PPDMIDRHDLSKLSLVTSLAYTLQNIDKVCHTPSRQFKEKHINDSKIYPLTIDGIKQQMSISWLYLSFLNLMAYRYDHKYYGILIYKVSLRDLTNFSKNRFKNYTETDKKICLQIINDIKNKNMENSLLNCLSLCW</sequence>
<name>A0ABQ7HVA5_9MICR</name>
<keyword evidence="2" id="KW-1185">Reference proteome</keyword>
<dbReference type="Proteomes" id="UP001516464">
    <property type="component" value="Unassembled WGS sequence"/>
</dbReference>
<gene>
    <name evidence="1" type="ORF">TCON_2692</name>
</gene>
<reference evidence="1 2" key="1">
    <citation type="submission" date="2019-01" db="EMBL/GenBank/DDBJ databases">
        <title>Genomes sequencing and comparative genomics of infectious freshwater microsporidia, Cucumispora dikerogammari and Thelohania contejeani.</title>
        <authorList>
            <person name="Cormier A."/>
            <person name="Giraud I."/>
            <person name="Wattier R."/>
            <person name="Teixeira M."/>
            <person name="Grandjean F."/>
            <person name="Rigaud T."/>
            <person name="Cordaux R."/>
        </authorList>
    </citation>
    <scope>NUCLEOTIDE SEQUENCE [LARGE SCALE GENOMIC DNA]</scope>
    <source>
        <strain evidence="1">T1</strain>
        <tissue evidence="1">Spores</tissue>
    </source>
</reference>
<evidence type="ECO:0000313" key="2">
    <source>
        <dbReference type="Proteomes" id="UP001516464"/>
    </source>
</evidence>
<accession>A0ABQ7HVA5</accession>
<evidence type="ECO:0000313" key="1">
    <source>
        <dbReference type="EMBL" id="KAF7675951.1"/>
    </source>
</evidence>
<dbReference type="EMBL" id="SBIQ01000507">
    <property type="protein sequence ID" value="KAF7675951.1"/>
    <property type="molecule type" value="Genomic_DNA"/>
</dbReference>
<feature type="non-terminal residue" evidence="1">
    <location>
        <position position="1"/>
    </location>
</feature>
<organism evidence="1 2">
    <name type="scientific">Astathelohania contejeani</name>
    <dbReference type="NCBI Taxonomy" id="164912"/>
    <lineage>
        <taxon>Eukaryota</taxon>
        <taxon>Fungi</taxon>
        <taxon>Fungi incertae sedis</taxon>
        <taxon>Microsporidia</taxon>
        <taxon>Astathelohaniidae</taxon>
        <taxon>Astathelohania</taxon>
    </lineage>
</organism>
<proteinExistence type="predicted"/>
<comment type="caution">
    <text evidence="1">The sequence shown here is derived from an EMBL/GenBank/DDBJ whole genome shotgun (WGS) entry which is preliminary data.</text>
</comment>
<protein>
    <submittedName>
        <fullName evidence="1">Uncharacterized protein</fullName>
    </submittedName>
</protein>